<feature type="non-terminal residue" evidence="1">
    <location>
        <position position="57"/>
    </location>
</feature>
<reference evidence="1 2" key="1">
    <citation type="journal article" date="2018" name="Front. Plant Sci.">
        <title>Red Clover (Trifolium pratense) and Zigzag Clover (T. medium) - A Picture of Genomic Similarities and Differences.</title>
        <authorList>
            <person name="Dluhosova J."/>
            <person name="Istvanek J."/>
            <person name="Nedelnik J."/>
            <person name="Repkova J."/>
        </authorList>
    </citation>
    <scope>NUCLEOTIDE SEQUENCE [LARGE SCALE GENOMIC DNA]</scope>
    <source>
        <strain evidence="2">cv. 10/8</strain>
        <tissue evidence="1">Leaf</tissue>
    </source>
</reference>
<accession>A0A392T8P6</accession>
<keyword evidence="2" id="KW-1185">Reference proteome</keyword>
<protein>
    <submittedName>
        <fullName evidence="1">Uncharacterized protein</fullName>
    </submittedName>
</protein>
<dbReference type="AlphaFoldDB" id="A0A392T8P6"/>
<dbReference type="EMBL" id="LXQA010518857">
    <property type="protein sequence ID" value="MCI56817.1"/>
    <property type="molecule type" value="Genomic_DNA"/>
</dbReference>
<evidence type="ECO:0000313" key="1">
    <source>
        <dbReference type="EMBL" id="MCI56817.1"/>
    </source>
</evidence>
<evidence type="ECO:0000313" key="2">
    <source>
        <dbReference type="Proteomes" id="UP000265520"/>
    </source>
</evidence>
<comment type="caution">
    <text evidence="1">The sequence shown here is derived from an EMBL/GenBank/DDBJ whole genome shotgun (WGS) entry which is preliminary data.</text>
</comment>
<name>A0A392T8P6_9FABA</name>
<proteinExistence type="predicted"/>
<dbReference type="Proteomes" id="UP000265520">
    <property type="component" value="Unassembled WGS sequence"/>
</dbReference>
<sequence>MLSSSPDHSDLLSSFLHNFRSKYHILTGFIPTQRCPTPSSIQRLKWCHTDTRMETVI</sequence>
<organism evidence="1 2">
    <name type="scientific">Trifolium medium</name>
    <dbReference type="NCBI Taxonomy" id="97028"/>
    <lineage>
        <taxon>Eukaryota</taxon>
        <taxon>Viridiplantae</taxon>
        <taxon>Streptophyta</taxon>
        <taxon>Embryophyta</taxon>
        <taxon>Tracheophyta</taxon>
        <taxon>Spermatophyta</taxon>
        <taxon>Magnoliopsida</taxon>
        <taxon>eudicotyledons</taxon>
        <taxon>Gunneridae</taxon>
        <taxon>Pentapetalae</taxon>
        <taxon>rosids</taxon>
        <taxon>fabids</taxon>
        <taxon>Fabales</taxon>
        <taxon>Fabaceae</taxon>
        <taxon>Papilionoideae</taxon>
        <taxon>50 kb inversion clade</taxon>
        <taxon>NPAAA clade</taxon>
        <taxon>Hologalegina</taxon>
        <taxon>IRL clade</taxon>
        <taxon>Trifolieae</taxon>
        <taxon>Trifolium</taxon>
    </lineage>
</organism>